<sequence length="55" mass="6429">MIIFDFRFGPFDLLVERETRSVPFKVTREGPGEVFVDVGRYALTFTHHRRCPKAS</sequence>
<organism evidence="1 2">
    <name type="scientific">Ruegeria halocynthiae</name>
    <dbReference type="NCBI Taxonomy" id="985054"/>
    <lineage>
        <taxon>Bacteria</taxon>
        <taxon>Pseudomonadati</taxon>
        <taxon>Pseudomonadota</taxon>
        <taxon>Alphaproteobacteria</taxon>
        <taxon>Rhodobacterales</taxon>
        <taxon>Roseobacteraceae</taxon>
        <taxon>Ruegeria</taxon>
    </lineage>
</organism>
<accession>A0A1H3B567</accession>
<evidence type="ECO:0000313" key="1">
    <source>
        <dbReference type="EMBL" id="SDX36771.1"/>
    </source>
</evidence>
<dbReference type="STRING" id="985054.SAMN05444358_10549"/>
<protein>
    <submittedName>
        <fullName evidence="1">Uncharacterized protein</fullName>
    </submittedName>
</protein>
<evidence type="ECO:0000313" key="2">
    <source>
        <dbReference type="Proteomes" id="UP000183400"/>
    </source>
</evidence>
<gene>
    <name evidence="1" type="ORF">SAMN05444358_10549</name>
</gene>
<dbReference type="Proteomes" id="UP000183400">
    <property type="component" value="Unassembled WGS sequence"/>
</dbReference>
<dbReference type="AlphaFoldDB" id="A0A1H3B567"/>
<dbReference type="EMBL" id="FNNP01000005">
    <property type="protein sequence ID" value="SDX36771.1"/>
    <property type="molecule type" value="Genomic_DNA"/>
</dbReference>
<keyword evidence="2" id="KW-1185">Reference proteome</keyword>
<reference evidence="2" key="1">
    <citation type="submission" date="2016-10" db="EMBL/GenBank/DDBJ databases">
        <authorList>
            <person name="Varghese N."/>
            <person name="Submissions S."/>
        </authorList>
    </citation>
    <scope>NUCLEOTIDE SEQUENCE [LARGE SCALE GENOMIC DNA]</scope>
    <source>
        <strain evidence="2">DSM 27839</strain>
    </source>
</reference>
<name>A0A1H3B567_9RHOB</name>
<proteinExistence type="predicted"/>